<dbReference type="EMBL" id="FUPS01000037">
    <property type="protein sequence ID" value="SJT31465.1"/>
    <property type="molecule type" value="Genomic_DNA"/>
</dbReference>
<protein>
    <recommendedName>
        <fullName evidence="4">Phage protein</fullName>
    </recommendedName>
</protein>
<evidence type="ECO:0008006" key="4">
    <source>
        <dbReference type="Google" id="ProtNLM"/>
    </source>
</evidence>
<proteinExistence type="predicted"/>
<name>A0A069A2P3_CLODI</name>
<evidence type="ECO:0000313" key="2">
    <source>
        <dbReference type="EMBL" id="SJT31465.1"/>
    </source>
</evidence>
<reference evidence="1" key="1">
    <citation type="submission" date="2014-07" db="EMBL/GenBank/DDBJ databases">
        <authorList>
            <person name="Monot Marc"/>
        </authorList>
    </citation>
    <scope>NUCLEOTIDE SEQUENCE</scope>
    <source>
        <strain evidence="1">7032994</strain>
    </source>
</reference>
<sequence>MVITEFKVTWQTTREWEKGNVYSSIFTNLEEARAFKKDEENIKENYNVKLLSRAIVEIEID</sequence>
<gene>
    <name evidence="1" type="ORF">BN1097_390005</name>
    <name evidence="2" type="ORF">SAMEA3375112_04234</name>
</gene>
<dbReference type="Proteomes" id="UP000189137">
    <property type="component" value="Unassembled WGS sequence"/>
</dbReference>
<reference evidence="2 3" key="2">
    <citation type="submission" date="2017-02" db="EMBL/GenBank/DDBJ databases">
        <authorList>
            <consortium name="Pathogen Informatics"/>
        </authorList>
    </citation>
    <scope>NUCLEOTIDE SEQUENCE [LARGE SCALE GENOMIC DNA]</scope>
    <source>
        <strain evidence="2 3">VRECD0157</strain>
    </source>
</reference>
<evidence type="ECO:0000313" key="1">
    <source>
        <dbReference type="EMBL" id="CDS85194.1"/>
    </source>
</evidence>
<accession>A0A069A2P3</accession>
<dbReference type="AlphaFoldDB" id="A0A069A2P3"/>
<evidence type="ECO:0000313" key="3">
    <source>
        <dbReference type="Proteomes" id="UP000189137"/>
    </source>
</evidence>
<dbReference type="EMBL" id="LK932375">
    <property type="protein sequence ID" value="CDS85194.1"/>
    <property type="molecule type" value="Genomic_DNA"/>
</dbReference>
<organism evidence="1">
    <name type="scientific">Clostridioides difficile</name>
    <name type="common">Peptoclostridium difficile</name>
    <dbReference type="NCBI Taxonomy" id="1496"/>
    <lineage>
        <taxon>Bacteria</taxon>
        <taxon>Bacillati</taxon>
        <taxon>Bacillota</taxon>
        <taxon>Clostridia</taxon>
        <taxon>Peptostreptococcales</taxon>
        <taxon>Peptostreptococcaceae</taxon>
        <taxon>Clostridioides</taxon>
    </lineage>
</organism>
<dbReference type="RefSeq" id="WP_021393738.1">
    <property type="nucleotide sequence ID" value="NZ_BIND01000142.1"/>
</dbReference>